<sequence>MFDILNQVSASGYRSIRRPSPRRVLNILPVRAPPITIRHWGTLQQRSITNADTSTQQATTSFSSWSKGRALKSLSQRCSAQYDDDDDLLLMTWRSAALVSRALLGVPLLGTWQGLRFSVKVSHDATAKKGAKTGATPVWHVEISQSSCRVLDAFLRTYPFAVDS</sequence>
<reference evidence="1" key="1">
    <citation type="submission" date="2021-06" db="EMBL/GenBank/DDBJ databases">
        <title>Comparative genomics, transcriptomics and evolutionary studies reveal genomic signatures of adaptation to plant cell wall in hemibiotrophic fungi.</title>
        <authorList>
            <consortium name="DOE Joint Genome Institute"/>
            <person name="Baroncelli R."/>
            <person name="Diaz J.F."/>
            <person name="Benocci T."/>
            <person name="Peng M."/>
            <person name="Battaglia E."/>
            <person name="Haridas S."/>
            <person name="Andreopoulos W."/>
            <person name="Labutti K."/>
            <person name="Pangilinan J."/>
            <person name="Floch G.L."/>
            <person name="Makela M.R."/>
            <person name="Henrissat B."/>
            <person name="Grigoriev I.V."/>
            <person name="Crouch J.A."/>
            <person name="De Vries R.P."/>
            <person name="Sukno S.A."/>
            <person name="Thon M.R."/>
        </authorList>
    </citation>
    <scope>NUCLEOTIDE SEQUENCE</scope>
    <source>
        <strain evidence="1">MAFF235873</strain>
    </source>
</reference>
<comment type="caution">
    <text evidence="1">The sequence shown here is derived from an EMBL/GenBank/DDBJ whole genome shotgun (WGS) entry which is preliminary data.</text>
</comment>
<name>A0AAD9M8W6_9PEZI</name>
<dbReference type="AlphaFoldDB" id="A0AAD9M8W6"/>
<evidence type="ECO:0000313" key="2">
    <source>
        <dbReference type="Proteomes" id="UP001232148"/>
    </source>
</evidence>
<gene>
    <name evidence="1" type="ORF">LX32DRAFT_634386</name>
</gene>
<dbReference type="EMBL" id="MU842815">
    <property type="protein sequence ID" value="KAK2034245.1"/>
    <property type="molecule type" value="Genomic_DNA"/>
</dbReference>
<proteinExistence type="predicted"/>
<organism evidence="1 2">
    <name type="scientific">Colletotrichum zoysiae</name>
    <dbReference type="NCBI Taxonomy" id="1216348"/>
    <lineage>
        <taxon>Eukaryota</taxon>
        <taxon>Fungi</taxon>
        <taxon>Dikarya</taxon>
        <taxon>Ascomycota</taxon>
        <taxon>Pezizomycotina</taxon>
        <taxon>Sordariomycetes</taxon>
        <taxon>Hypocreomycetidae</taxon>
        <taxon>Glomerellales</taxon>
        <taxon>Glomerellaceae</taxon>
        <taxon>Colletotrichum</taxon>
        <taxon>Colletotrichum graminicola species complex</taxon>
    </lineage>
</organism>
<accession>A0AAD9M8W6</accession>
<evidence type="ECO:0000313" key="1">
    <source>
        <dbReference type="EMBL" id="KAK2034245.1"/>
    </source>
</evidence>
<dbReference type="Proteomes" id="UP001232148">
    <property type="component" value="Unassembled WGS sequence"/>
</dbReference>
<protein>
    <submittedName>
        <fullName evidence="1">Uncharacterized protein</fullName>
    </submittedName>
</protein>
<keyword evidence="2" id="KW-1185">Reference proteome</keyword>